<dbReference type="Proteomes" id="UP000034400">
    <property type="component" value="Unassembled WGS sequence"/>
</dbReference>
<comment type="caution">
    <text evidence="1">The sequence shown here is derived from an EMBL/GenBank/DDBJ whole genome shotgun (WGS) entry which is preliminary data.</text>
</comment>
<sequence>MGGLPDLEAVPRRAWSRHPRRLTVVGILRARPGAVARLSSELNAHPSKPRPVRRSRHFARCLSCRPNAA</sequence>
<dbReference type="AlphaFoldDB" id="A0ABD4AR95"/>
<protein>
    <submittedName>
        <fullName evidence="1">Uncharacterized protein</fullName>
    </submittedName>
</protein>
<evidence type="ECO:0000313" key="1">
    <source>
        <dbReference type="EMBL" id="KKL39796.1"/>
    </source>
</evidence>
<organism evidence="1 2">
    <name type="scientific">Burkholderia contaminans LMG 23361</name>
    <dbReference type="NCBI Taxonomy" id="1334628"/>
    <lineage>
        <taxon>Bacteria</taxon>
        <taxon>Pseudomonadati</taxon>
        <taxon>Pseudomonadota</taxon>
        <taxon>Betaproteobacteria</taxon>
        <taxon>Burkholderiales</taxon>
        <taxon>Burkholderiaceae</taxon>
        <taxon>Burkholderia</taxon>
        <taxon>Burkholderia cepacia complex</taxon>
    </lineage>
</organism>
<reference evidence="1 2" key="1">
    <citation type="submission" date="2015-03" db="EMBL/GenBank/DDBJ databases">
        <title>Draft genome sequences of the Burkholderia contaminans strains LMG 23361 and FFH2055 and Burkholderia cenocepacia K56-2.</title>
        <authorList>
            <person name="Bloodworth R.A."/>
            <person name="Selin C."/>
            <person name="Lopez De Volder M.A."/>
            <person name="Degrossi J."/>
            <person name="Drevinek P."/>
            <person name="Galanternik L."/>
            <person name="Cardona S.T."/>
        </authorList>
    </citation>
    <scope>NUCLEOTIDE SEQUENCE [LARGE SCALE GENOMIC DNA]</scope>
    <source>
        <strain evidence="1 2">LMG 23361</strain>
    </source>
</reference>
<gene>
    <name evidence="1" type="ORF">WR31_18085</name>
</gene>
<proteinExistence type="predicted"/>
<evidence type="ECO:0000313" key="2">
    <source>
        <dbReference type="Proteomes" id="UP000034400"/>
    </source>
</evidence>
<accession>A0ABD4AR95</accession>
<name>A0ABD4AR95_9BURK</name>
<dbReference type="EMBL" id="LASD01000008">
    <property type="protein sequence ID" value="KKL39796.1"/>
    <property type="molecule type" value="Genomic_DNA"/>
</dbReference>